<keyword evidence="3 11" id="KW-0479">Metal-binding</keyword>
<name>A0A191ZIG4_9GAMM</name>
<proteinExistence type="inferred from homology"/>
<gene>
    <name evidence="11" type="primary">queC</name>
    <name evidence="12" type="ORF">A9404_09825</name>
</gene>
<keyword evidence="5 11" id="KW-0671">Queuosine biosynthesis</keyword>
<dbReference type="STRING" id="1860122.A9404_09825"/>
<dbReference type="GO" id="GO:0016879">
    <property type="term" value="F:ligase activity, forming carbon-nitrogen bonds"/>
    <property type="evidence" value="ECO:0007669"/>
    <property type="project" value="UniProtKB-UniRule"/>
</dbReference>
<dbReference type="PANTHER" id="PTHR42914:SF1">
    <property type="entry name" value="7-CYANO-7-DEAZAGUANINE SYNTHASE"/>
    <property type="match status" value="1"/>
</dbReference>
<evidence type="ECO:0000256" key="11">
    <source>
        <dbReference type="HAMAP-Rule" id="MF_01633"/>
    </source>
</evidence>
<dbReference type="RefSeq" id="WP_066100911.1">
    <property type="nucleotide sequence ID" value="NZ_CP016027.1"/>
</dbReference>
<dbReference type="NCBIfam" id="TIGR00364">
    <property type="entry name" value="7-cyano-7-deazaguanine synthase QueC"/>
    <property type="match status" value="1"/>
</dbReference>
<dbReference type="InterPro" id="IPR018317">
    <property type="entry name" value="QueC"/>
</dbReference>
<comment type="function">
    <text evidence="11">Catalyzes the ATP-dependent conversion of 7-carboxy-7-deazaguanine (CDG) to 7-cyano-7-deazaguanine (preQ(0)).</text>
</comment>
<dbReference type="PIRSF" id="PIRSF006293">
    <property type="entry name" value="ExsB"/>
    <property type="match status" value="1"/>
</dbReference>
<organism evidence="12 13">
    <name type="scientific">Halothiobacillus diazotrophicus</name>
    <dbReference type="NCBI Taxonomy" id="1860122"/>
    <lineage>
        <taxon>Bacteria</taxon>
        <taxon>Pseudomonadati</taxon>
        <taxon>Pseudomonadota</taxon>
        <taxon>Gammaproteobacteria</taxon>
        <taxon>Chromatiales</taxon>
        <taxon>Halothiobacillaceae</taxon>
        <taxon>Halothiobacillus</taxon>
    </lineage>
</organism>
<keyword evidence="13" id="KW-1185">Reference proteome</keyword>
<keyword evidence="7 11" id="KW-0067">ATP-binding</keyword>
<comment type="similarity">
    <text evidence="8 11">Belongs to the QueC family.</text>
</comment>
<dbReference type="HAMAP" id="MF_01633">
    <property type="entry name" value="QueC"/>
    <property type="match status" value="1"/>
</dbReference>
<evidence type="ECO:0000313" key="13">
    <source>
        <dbReference type="Proteomes" id="UP000078596"/>
    </source>
</evidence>
<dbReference type="EC" id="6.3.4.20" evidence="9 11"/>
<evidence type="ECO:0000256" key="2">
    <source>
        <dbReference type="ARBA" id="ARBA00022598"/>
    </source>
</evidence>
<keyword evidence="6 11" id="KW-0862">Zinc</keyword>
<dbReference type="InterPro" id="IPR014729">
    <property type="entry name" value="Rossmann-like_a/b/a_fold"/>
</dbReference>
<dbReference type="KEGG" id="haz:A9404_09825"/>
<dbReference type="SUPFAM" id="SSF52402">
    <property type="entry name" value="Adenine nucleotide alpha hydrolases-like"/>
    <property type="match status" value="1"/>
</dbReference>
<dbReference type="Pfam" id="PF06508">
    <property type="entry name" value="QueC"/>
    <property type="match status" value="1"/>
</dbReference>
<evidence type="ECO:0000256" key="4">
    <source>
        <dbReference type="ARBA" id="ARBA00022741"/>
    </source>
</evidence>
<evidence type="ECO:0000256" key="10">
    <source>
        <dbReference type="ARBA" id="ARBA00047890"/>
    </source>
</evidence>
<dbReference type="EMBL" id="CP016027">
    <property type="protein sequence ID" value="ANJ67642.1"/>
    <property type="molecule type" value="Genomic_DNA"/>
</dbReference>
<evidence type="ECO:0000256" key="9">
    <source>
        <dbReference type="ARBA" id="ARBA00039149"/>
    </source>
</evidence>
<feature type="binding site" evidence="11">
    <location>
        <position position="197"/>
    </location>
    <ligand>
        <name>Zn(2+)</name>
        <dbReference type="ChEBI" id="CHEBI:29105"/>
    </ligand>
</feature>
<comment type="cofactor">
    <cofactor evidence="11">
        <name>Zn(2+)</name>
        <dbReference type="ChEBI" id="CHEBI:29105"/>
    </cofactor>
    <text evidence="11">Binds 1 zinc ion per subunit.</text>
</comment>
<feature type="binding site" evidence="11">
    <location>
        <position position="213"/>
    </location>
    <ligand>
        <name>Zn(2+)</name>
        <dbReference type="ChEBI" id="CHEBI:29105"/>
    </ligand>
</feature>
<evidence type="ECO:0000256" key="1">
    <source>
        <dbReference type="ARBA" id="ARBA00005061"/>
    </source>
</evidence>
<accession>A0A191ZIG4</accession>
<keyword evidence="4 11" id="KW-0547">Nucleotide-binding</keyword>
<evidence type="ECO:0000256" key="6">
    <source>
        <dbReference type="ARBA" id="ARBA00022833"/>
    </source>
</evidence>
<feature type="binding site" evidence="11">
    <location>
        <position position="210"/>
    </location>
    <ligand>
        <name>Zn(2+)</name>
        <dbReference type="ChEBI" id="CHEBI:29105"/>
    </ligand>
</feature>
<evidence type="ECO:0000256" key="3">
    <source>
        <dbReference type="ARBA" id="ARBA00022723"/>
    </source>
</evidence>
<comment type="pathway">
    <text evidence="1 11">Purine metabolism; 7-cyano-7-deazaguanine biosynthesis.</text>
</comment>
<feature type="binding site" evidence="11">
    <location>
        <begin position="15"/>
        <end position="25"/>
    </location>
    <ligand>
        <name>ATP</name>
        <dbReference type="ChEBI" id="CHEBI:30616"/>
    </ligand>
</feature>
<dbReference type="Proteomes" id="UP000078596">
    <property type="component" value="Chromosome"/>
</dbReference>
<dbReference type="GO" id="GO:0008616">
    <property type="term" value="P:tRNA queuosine(34) biosynthetic process"/>
    <property type="evidence" value="ECO:0007669"/>
    <property type="project" value="UniProtKB-UniRule"/>
</dbReference>
<dbReference type="OrthoDB" id="9789567at2"/>
<evidence type="ECO:0000256" key="5">
    <source>
        <dbReference type="ARBA" id="ARBA00022785"/>
    </source>
</evidence>
<dbReference type="Gene3D" id="3.40.50.620">
    <property type="entry name" value="HUPs"/>
    <property type="match status" value="1"/>
</dbReference>
<dbReference type="UniPathway" id="UPA00391"/>
<evidence type="ECO:0000256" key="7">
    <source>
        <dbReference type="ARBA" id="ARBA00022840"/>
    </source>
</evidence>
<dbReference type="CDD" id="cd01995">
    <property type="entry name" value="QueC-like"/>
    <property type="match status" value="1"/>
</dbReference>
<dbReference type="PANTHER" id="PTHR42914">
    <property type="entry name" value="7-CYANO-7-DEAZAGUANINE SYNTHASE"/>
    <property type="match status" value="1"/>
</dbReference>
<dbReference type="AlphaFoldDB" id="A0A191ZIG4"/>
<keyword evidence="2 11" id="KW-0436">Ligase</keyword>
<evidence type="ECO:0000313" key="12">
    <source>
        <dbReference type="EMBL" id="ANJ67642.1"/>
    </source>
</evidence>
<comment type="catalytic activity">
    <reaction evidence="10 11">
        <text>7-carboxy-7-carbaguanine + NH4(+) + 2 ATP = 7-cyano-7-carbaguanine + 2 AMP + 2 diphosphate + 2 H(+)</text>
        <dbReference type="Rhea" id="RHEA:27982"/>
        <dbReference type="ChEBI" id="CHEBI:15378"/>
        <dbReference type="ChEBI" id="CHEBI:28938"/>
        <dbReference type="ChEBI" id="CHEBI:30616"/>
        <dbReference type="ChEBI" id="CHEBI:33019"/>
        <dbReference type="ChEBI" id="CHEBI:45075"/>
        <dbReference type="ChEBI" id="CHEBI:61036"/>
        <dbReference type="ChEBI" id="CHEBI:456215"/>
        <dbReference type="EC" id="6.3.4.20"/>
    </reaction>
</comment>
<dbReference type="GO" id="GO:0008270">
    <property type="term" value="F:zinc ion binding"/>
    <property type="evidence" value="ECO:0007669"/>
    <property type="project" value="UniProtKB-UniRule"/>
</dbReference>
<dbReference type="GO" id="GO:0005524">
    <property type="term" value="F:ATP binding"/>
    <property type="evidence" value="ECO:0007669"/>
    <property type="project" value="UniProtKB-UniRule"/>
</dbReference>
<evidence type="ECO:0000256" key="8">
    <source>
        <dbReference type="ARBA" id="ARBA00037993"/>
    </source>
</evidence>
<feature type="binding site" evidence="11">
    <location>
        <position position="207"/>
    </location>
    <ligand>
        <name>Zn(2+)</name>
        <dbReference type="ChEBI" id="CHEBI:29105"/>
    </ligand>
</feature>
<protein>
    <recommendedName>
        <fullName evidence="9 11">7-cyano-7-deazaguanine synthase</fullName>
        <ecNumber evidence="9 11">6.3.4.20</ecNumber>
    </recommendedName>
    <alternativeName>
        <fullName evidence="11">7-cyano-7-carbaguanine synthase</fullName>
    </alternativeName>
    <alternativeName>
        <fullName evidence="11">PreQ(0) synthase</fullName>
    </alternativeName>
    <alternativeName>
        <fullName evidence="11">Queuosine biosynthesis protein QueC</fullName>
    </alternativeName>
</protein>
<sequence length="235" mass="25504">MDTNSHTCPKAVVLLSGGLDSATVAAIARSEGYELYAISFDYGQRHKAELKAAARVAQAMGVRDHKVIRIDLNGMGGSALTDEALAVPDFAQRAENDIPITYVPARNLTFLSFALGWAEILGARQIFIGVNAVDYSGYPDCRPEFIAQFERVANLATAAGVNSLPFRIVAPLQYLTKVQIIEMGTKLGVDYRQTVSCYNPDSEGRACGRCDACHYRRQGFDEAGIPDATIYQASN</sequence>
<reference evidence="12 13" key="1">
    <citation type="submission" date="2016-06" db="EMBL/GenBank/DDBJ databases">
        <title>Insight into the functional genes involving in sulfur oxidation in Pearl River water.</title>
        <authorList>
            <person name="Luo J."/>
            <person name="Tan X."/>
            <person name="Lin W."/>
        </authorList>
    </citation>
    <scope>NUCLEOTIDE SEQUENCE [LARGE SCALE GENOMIC DNA]</scope>
    <source>
        <strain evidence="12 13">LS2</strain>
    </source>
</reference>